<reference evidence="1" key="1">
    <citation type="submission" date="2022-07" db="EMBL/GenBank/DDBJ databases">
        <authorList>
            <person name="Macas J."/>
            <person name="Novak P."/>
            <person name="Neumann P."/>
        </authorList>
    </citation>
    <scope>NUCLEOTIDE SEQUENCE</scope>
</reference>
<gene>
    <name evidence="1" type="ORF">CEURO_LOCUS5607</name>
</gene>
<dbReference type="EMBL" id="CAMAPE010000010">
    <property type="protein sequence ID" value="CAH9075853.1"/>
    <property type="molecule type" value="Genomic_DNA"/>
</dbReference>
<proteinExistence type="predicted"/>
<evidence type="ECO:0000313" key="2">
    <source>
        <dbReference type="Proteomes" id="UP001152484"/>
    </source>
</evidence>
<organism evidence="1 2">
    <name type="scientific">Cuscuta europaea</name>
    <name type="common">European dodder</name>
    <dbReference type="NCBI Taxonomy" id="41803"/>
    <lineage>
        <taxon>Eukaryota</taxon>
        <taxon>Viridiplantae</taxon>
        <taxon>Streptophyta</taxon>
        <taxon>Embryophyta</taxon>
        <taxon>Tracheophyta</taxon>
        <taxon>Spermatophyta</taxon>
        <taxon>Magnoliopsida</taxon>
        <taxon>eudicotyledons</taxon>
        <taxon>Gunneridae</taxon>
        <taxon>Pentapetalae</taxon>
        <taxon>asterids</taxon>
        <taxon>lamiids</taxon>
        <taxon>Solanales</taxon>
        <taxon>Convolvulaceae</taxon>
        <taxon>Cuscuteae</taxon>
        <taxon>Cuscuta</taxon>
        <taxon>Cuscuta subgen. Cuscuta</taxon>
    </lineage>
</organism>
<dbReference type="Proteomes" id="UP001152484">
    <property type="component" value="Unassembled WGS sequence"/>
</dbReference>
<comment type="caution">
    <text evidence="1">The sequence shown here is derived from an EMBL/GenBank/DDBJ whole genome shotgun (WGS) entry which is preliminary data.</text>
</comment>
<evidence type="ECO:0000313" key="1">
    <source>
        <dbReference type="EMBL" id="CAH9075853.1"/>
    </source>
</evidence>
<keyword evidence="2" id="KW-1185">Reference proteome</keyword>
<accession>A0A9P0YU33</accession>
<protein>
    <submittedName>
        <fullName evidence="1">Uncharacterized protein</fullName>
    </submittedName>
</protein>
<name>A0A9P0YU33_CUSEU</name>
<dbReference type="AlphaFoldDB" id="A0A9P0YU33"/>
<sequence>MTQVLAKTMHFYMVTSHHTCRDSNSSFTPCDIPYLSAVAEPSRGSWMGTYRKGKVSGNVGGLLRPMNYGMCQGGQRQEEVSKRLQHCYIWAIRKRLCLPFGVFCLRSQGT</sequence>